<dbReference type="GO" id="GO:0006094">
    <property type="term" value="P:gluconeogenesis"/>
    <property type="evidence" value="ECO:0007669"/>
    <property type="project" value="TreeGrafter"/>
</dbReference>
<sequence length="360" mass="39547">MNTQPVLIYSAGININQGVQEHPRIDEEVSSLMPLLATEQRIIILNHQGDFKKGTAQQTPWLATLLAHRLGRQVAYLEDCVGPVSLEYARRMAPGSIALFGNTRLYPQEQKNDRDFAQQLSAPGDHLVIGGFCKLHRKNASNDAIKEFLPWQYSQGVSSQLHTLQHLYETLYAHRRTVLLLGGNKIEKVDFLGAHQGRLNVHAIIVGGAVLNSVLNTLGFPIGRSVHYPLELTQEVLRKIHLPEVLLVEDHSGAVVPRHFLGVKADDSIIDFIVDARIFNEVELAPDTFSFFAAGPLSTPASQYSHECYHRLEQAGVNGLFMGGDTLTEVRTFSNCSSGGGAALAFFSSANALPSYGEPS</sequence>
<evidence type="ECO:0000256" key="3">
    <source>
        <dbReference type="ARBA" id="ARBA00011245"/>
    </source>
</evidence>
<evidence type="ECO:0000256" key="2">
    <source>
        <dbReference type="ARBA" id="ARBA00008982"/>
    </source>
</evidence>
<dbReference type="KEGG" id="psyr:N018_11265"/>
<accession>W0N3C9</accession>
<dbReference type="SUPFAM" id="SSF53748">
    <property type="entry name" value="Phosphoglycerate kinase"/>
    <property type="match status" value="1"/>
</dbReference>
<dbReference type="GO" id="GO:0006096">
    <property type="term" value="P:glycolytic process"/>
    <property type="evidence" value="ECO:0007669"/>
    <property type="project" value="InterPro"/>
</dbReference>
<evidence type="ECO:0000256" key="4">
    <source>
        <dbReference type="ARBA" id="ARBA00013061"/>
    </source>
</evidence>
<organism evidence="9 10">
    <name type="scientific">Pseudomonas syringae CC1557</name>
    <dbReference type="NCBI Taxonomy" id="1357279"/>
    <lineage>
        <taxon>Bacteria</taxon>
        <taxon>Pseudomonadati</taxon>
        <taxon>Pseudomonadota</taxon>
        <taxon>Gammaproteobacteria</taxon>
        <taxon>Pseudomonadales</taxon>
        <taxon>Pseudomonadaceae</taxon>
        <taxon>Pseudomonas</taxon>
        <taxon>Pseudomonas syringae</taxon>
    </lineage>
</organism>
<dbReference type="PANTHER" id="PTHR11406">
    <property type="entry name" value="PHOSPHOGLYCERATE KINASE"/>
    <property type="match status" value="1"/>
</dbReference>
<dbReference type="Gene3D" id="3.40.50.1260">
    <property type="entry name" value="Phosphoglycerate kinase, N-terminal domain"/>
    <property type="match status" value="2"/>
</dbReference>
<reference evidence="9 10" key="1">
    <citation type="submission" date="2013-12" db="EMBL/GenBank/DDBJ databases">
        <title>Interactions Between Genome Architecture and Virulence Genes in Pseudomonas syringae, strain CC1557 as a model.</title>
        <authorList>
            <person name="Baltrus D."/>
            <person name="Hockett K."/>
            <person name="Karlsrud E."/>
            <person name="Dougherty K."/>
            <person name="Nishimura M."/>
        </authorList>
    </citation>
    <scope>NUCLEOTIDE SEQUENCE [LARGE SCALE GENOMIC DNA]</scope>
    <source>
        <strain evidence="9 10">CC1557</strain>
    </source>
</reference>
<dbReference type="InterPro" id="IPR015824">
    <property type="entry name" value="Phosphoglycerate_kinase_N"/>
</dbReference>
<keyword evidence="8" id="KW-0067">ATP-binding</keyword>
<dbReference type="HOGENOM" id="CLU_769182_0_0_6"/>
<dbReference type="InterPro" id="IPR001576">
    <property type="entry name" value="Phosphoglycerate_kinase"/>
</dbReference>
<proteinExistence type="inferred from homology"/>
<protein>
    <recommendedName>
        <fullName evidence="4">phosphoglycerate kinase</fullName>
        <ecNumber evidence="4">2.7.2.3</ecNumber>
    </recommendedName>
</protein>
<dbReference type="GO" id="GO:0005829">
    <property type="term" value="C:cytosol"/>
    <property type="evidence" value="ECO:0007669"/>
    <property type="project" value="TreeGrafter"/>
</dbReference>
<keyword evidence="6" id="KW-0547">Nucleotide-binding</keyword>
<evidence type="ECO:0000256" key="7">
    <source>
        <dbReference type="ARBA" id="ARBA00022777"/>
    </source>
</evidence>
<comment type="subunit">
    <text evidence="3">Monomer.</text>
</comment>
<dbReference type="EMBL" id="CP007014">
    <property type="protein sequence ID" value="AHG43556.1"/>
    <property type="molecule type" value="Genomic_DNA"/>
</dbReference>
<evidence type="ECO:0000256" key="5">
    <source>
        <dbReference type="ARBA" id="ARBA00022679"/>
    </source>
</evidence>
<keyword evidence="7" id="KW-0418">Kinase</keyword>
<comment type="similarity">
    <text evidence="2">Belongs to the phosphoglycerate kinase family.</text>
</comment>
<dbReference type="GO" id="GO:0043531">
    <property type="term" value="F:ADP binding"/>
    <property type="evidence" value="ECO:0007669"/>
    <property type="project" value="TreeGrafter"/>
</dbReference>
<dbReference type="AlphaFoldDB" id="W0N3C9"/>
<gene>
    <name evidence="9" type="ORF">N018_11265</name>
</gene>
<dbReference type="Proteomes" id="UP000019089">
    <property type="component" value="Chromosome"/>
</dbReference>
<comment type="catalytic activity">
    <reaction evidence="1">
        <text>(2R)-3-phosphoglycerate + ATP = (2R)-3-phospho-glyceroyl phosphate + ADP</text>
        <dbReference type="Rhea" id="RHEA:14801"/>
        <dbReference type="ChEBI" id="CHEBI:30616"/>
        <dbReference type="ChEBI" id="CHEBI:57604"/>
        <dbReference type="ChEBI" id="CHEBI:58272"/>
        <dbReference type="ChEBI" id="CHEBI:456216"/>
        <dbReference type="EC" id="2.7.2.3"/>
    </reaction>
</comment>
<dbReference type="EC" id="2.7.2.3" evidence="4"/>
<name>W0N3C9_PSESX</name>
<evidence type="ECO:0000313" key="10">
    <source>
        <dbReference type="Proteomes" id="UP000019089"/>
    </source>
</evidence>
<evidence type="ECO:0000313" key="9">
    <source>
        <dbReference type="EMBL" id="AHG43556.1"/>
    </source>
</evidence>
<dbReference type="PANTHER" id="PTHR11406:SF23">
    <property type="entry name" value="PHOSPHOGLYCERATE KINASE 1, CHLOROPLASTIC-RELATED"/>
    <property type="match status" value="1"/>
</dbReference>
<dbReference type="RefSeq" id="WP_025389583.1">
    <property type="nucleotide sequence ID" value="NZ_CP007014.1"/>
</dbReference>
<evidence type="ECO:0000256" key="6">
    <source>
        <dbReference type="ARBA" id="ARBA00022741"/>
    </source>
</evidence>
<dbReference type="InterPro" id="IPR036043">
    <property type="entry name" value="Phosphoglycerate_kinase_sf"/>
</dbReference>
<dbReference type="GO" id="GO:0005524">
    <property type="term" value="F:ATP binding"/>
    <property type="evidence" value="ECO:0007669"/>
    <property type="project" value="UniProtKB-KW"/>
</dbReference>
<dbReference type="Pfam" id="PF00162">
    <property type="entry name" value="PGK"/>
    <property type="match status" value="1"/>
</dbReference>
<dbReference type="GO" id="GO:0004618">
    <property type="term" value="F:phosphoglycerate kinase activity"/>
    <property type="evidence" value="ECO:0007669"/>
    <property type="project" value="UniProtKB-EC"/>
</dbReference>
<dbReference type="eggNOG" id="COG0126">
    <property type="taxonomic scope" value="Bacteria"/>
</dbReference>
<evidence type="ECO:0000256" key="8">
    <source>
        <dbReference type="ARBA" id="ARBA00022840"/>
    </source>
</evidence>
<evidence type="ECO:0000256" key="1">
    <source>
        <dbReference type="ARBA" id="ARBA00000642"/>
    </source>
</evidence>
<keyword evidence="5" id="KW-0808">Transferase</keyword>
<dbReference type="STRING" id="1357279.N018_11265"/>